<dbReference type="AlphaFoldDB" id="F3L3X7"/>
<dbReference type="InterPro" id="IPR036291">
    <property type="entry name" value="NAD(P)-bd_dom_sf"/>
</dbReference>
<dbReference type="OrthoDB" id="9785826at2"/>
<keyword evidence="2" id="KW-1185">Reference proteome</keyword>
<dbReference type="PANTHER" id="PTHR43544:SF12">
    <property type="entry name" value="NAD(P)-BINDING ROSSMANN-FOLD SUPERFAMILY PROTEIN"/>
    <property type="match status" value="1"/>
</dbReference>
<dbReference type="InterPro" id="IPR051468">
    <property type="entry name" value="Fungal_SecMetab_SDRs"/>
</dbReference>
<evidence type="ECO:0000313" key="2">
    <source>
        <dbReference type="Proteomes" id="UP000005615"/>
    </source>
</evidence>
<accession>F3L3X7</accession>
<dbReference type="EMBL" id="AEIG01000068">
    <property type="protein sequence ID" value="EGG28975.1"/>
    <property type="molecule type" value="Genomic_DNA"/>
</dbReference>
<organism evidence="1 2">
    <name type="scientific">Aequoribacter fuscus</name>
    <dbReference type="NCBI Taxonomy" id="2518989"/>
    <lineage>
        <taxon>Bacteria</taxon>
        <taxon>Pseudomonadati</taxon>
        <taxon>Pseudomonadota</taxon>
        <taxon>Gammaproteobacteria</taxon>
        <taxon>Cellvibrionales</taxon>
        <taxon>Halieaceae</taxon>
        <taxon>Aequoribacter</taxon>
    </lineage>
</organism>
<evidence type="ECO:0000313" key="1">
    <source>
        <dbReference type="EMBL" id="EGG28975.1"/>
    </source>
</evidence>
<dbReference type="STRING" id="2518989.IMCC3088_2319"/>
<dbReference type="InterPro" id="IPR002347">
    <property type="entry name" value="SDR_fam"/>
</dbReference>
<sequence length="236" mass="25683">MDARDYVIVGYGGIGSGVLEQILQCAEVEKVVVLSRSAHRHADARVQFRQGDVSCAESLAHVFAEVSSPCCVINTIGLLHGDNILPEKRLADVRKEALLRSIEVNTYSTIALAQAIEQNFSRKQAVSLVALSARVGSIGDNRLGGWLSYRVSKAALNMAIRTVSVEWRRTRPLNVVVAYHPGTVDTGLSQPFQGSVPEGKLFSREQAGNYLLDVINQLEADDSGSFKAWDGSDIAW</sequence>
<dbReference type="eggNOG" id="COG1028">
    <property type="taxonomic scope" value="Bacteria"/>
</dbReference>
<dbReference type="PANTHER" id="PTHR43544">
    <property type="entry name" value="SHORT-CHAIN DEHYDROGENASE/REDUCTASE"/>
    <property type="match status" value="1"/>
</dbReference>
<gene>
    <name evidence="1" type="ORF">IMCC3088_2319</name>
</gene>
<reference evidence="1 2" key="1">
    <citation type="journal article" date="2011" name="J. Bacteriol.">
        <title>Genome sequence of strain IMCC3088, a proteorhodopsin-containing marine bacterium belonging to the OM60/NOR5 clade.</title>
        <authorList>
            <person name="Jang Y."/>
            <person name="Oh H.M."/>
            <person name="Kang I."/>
            <person name="Lee K."/>
            <person name="Yang S.J."/>
            <person name="Cho J.C."/>
        </authorList>
    </citation>
    <scope>NUCLEOTIDE SEQUENCE [LARGE SCALE GENOMIC DNA]</scope>
    <source>
        <strain evidence="1 2">IMCC3088</strain>
    </source>
</reference>
<dbReference type="Proteomes" id="UP000005615">
    <property type="component" value="Unassembled WGS sequence"/>
</dbReference>
<dbReference type="GO" id="GO:0005737">
    <property type="term" value="C:cytoplasm"/>
    <property type="evidence" value="ECO:0007669"/>
    <property type="project" value="TreeGrafter"/>
</dbReference>
<name>F3L3X7_9GAMM</name>
<protein>
    <submittedName>
        <fullName evidence="1">Putative CsgA C-factor signaling protein</fullName>
    </submittedName>
</protein>
<dbReference type="Gene3D" id="3.40.50.720">
    <property type="entry name" value="NAD(P)-binding Rossmann-like Domain"/>
    <property type="match status" value="1"/>
</dbReference>
<dbReference type="GO" id="GO:0016491">
    <property type="term" value="F:oxidoreductase activity"/>
    <property type="evidence" value="ECO:0007669"/>
    <property type="project" value="TreeGrafter"/>
</dbReference>
<proteinExistence type="predicted"/>
<comment type="caution">
    <text evidence="1">The sequence shown here is derived from an EMBL/GenBank/DDBJ whole genome shotgun (WGS) entry which is preliminary data.</text>
</comment>
<dbReference type="SUPFAM" id="SSF51735">
    <property type="entry name" value="NAD(P)-binding Rossmann-fold domains"/>
    <property type="match status" value="1"/>
</dbReference>
<dbReference type="Pfam" id="PF13561">
    <property type="entry name" value="adh_short_C2"/>
    <property type="match status" value="1"/>
</dbReference>
<dbReference type="RefSeq" id="WP_009576518.1">
    <property type="nucleotide sequence ID" value="NZ_AEIG01000068.1"/>
</dbReference>